<keyword evidence="5 13" id="KW-0963">Cytoplasm</keyword>
<organism evidence="18 19">
    <name type="scientific">Cochleicola gelatinilyticus</name>
    <dbReference type="NCBI Taxonomy" id="1763537"/>
    <lineage>
        <taxon>Bacteria</taxon>
        <taxon>Pseudomonadati</taxon>
        <taxon>Bacteroidota</taxon>
        <taxon>Flavobacteriia</taxon>
        <taxon>Flavobacteriales</taxon>
        <taxon>Flavobacteriaceae</taxon>
        <taxon>Cochleicola</taxon>
    </lineage>
</organism>
<feature type="active site" evidence="14">
    <location>
        <position position="299"/>
    </location>
</feature>
<dbReference type="InterPro" id="IPR000291">
    <property type="entry name" value="D-Ala_lig_Van_CS"/>
</dbReference>
<dbReference type="PANTHER" id="PTHR23132">
    <property type="entry name" value="D-ALANINE--D-ALANINE LIGASE"/>
    <property type="match status" value="1"/>
</dbReference>
<evidence type="ECO:0000256" key="15">
    <source>
        <dbReference type="PIRSR" id="PIRSR039102-3"/>
    </source>
</evidence>
<evidence type="ECO:0000313" key="19">
    <source>
        <dbReference type="Proteomes" id="UP000077013"/>
    </source>
</evidence>
<dbReference type="SUPFAM" id="SSF56059">
    <property type="entry name" value="Glutathione synthetase ATP-binding domain-like"/>
    <property type="match status" value="1"/>
</dbReference>
<gene>
    <name evidence="13" type="primary">ddl</name>
    <name evidence="18" type="ORF">ULVI_00790</name>
</gene>
<comment type="caution">
    <text evidence="18">The sequence shown here is derived from an EMBL/GenBank/DDBJ whole genome shotgun (WGS) entry which is preliminary data.</text>
</comment>
<dbReference type="GO" id="GO:0005737">
    <property type="term" value="C:cytoplasm"/>
    <property type="evidence" value="ECO:0007669"/>
    <property type="project" value="UniProtKB-SubCell"/>
</dbReference>
<dbReference type="PIRSF" id="PIRSF039102">
    <property type="entry name" value="Ddl/VanB"/>
    <property type="match status" value="1"/>
</dbReference>
<dbReference type="GO" id="GO:0009252">
    <property type="term" value="P:peptidoglycan biosynthetic process"/>
    <property type="evidence" value="ECO:0007669"/>
    <property type="project" value="UniProtKB-UniRule"/>
</dbReference>
<dbReference type="PROSITE" id="PS00844">
    <property type="entry name" value="DALA_DALA_LIGASE_2"/>
    <property type="match status" value="1"/>
</dbReference>
<comment type="catalytic activity">
    <reaction evidence="12 13">
        <text>2 D-alanine + ATP = D-alanyl-D-alanine + ADP + phosphate + H(+)</text>
        <dbReference type="Rhea" id="RHEA:11224"/>
        <dbReference type="ChEBI" id="CHEBI:15378"/>
        <dbReference type="ChEBI" id="CHEBI:30616"/>
        <dbReference type="ChEBI" id="CHEBI:43474"/>
        <dbReference type="ChEBI" id="CHEBI:57416"/>
        <dbReference type="ChEBI" id="CHEBI:57822"/>
        <dbReference type="ChEBI" id="CHEBI:456216"/>
        <dbReference type="EC" id="6.3.2.4"/>
    </reaction>
</comment>
<keyword evidence="7 16" id="KW-0547">Nucleotide-binding</keyword>
<feature type="binding site" evidence="15">
    <location>
        <position position="288"/>
    </location>
    <ligand>
        <name>Mg(2+)</name>
        <dbReference type="ChEBI" id="CHEBI:18420"/>
        <label>2</label>
    </ligand>
</feature>
<keyword evidence="15" id="KW-0464">Manganese</keyword>
<dbReference type="Proteomes" id="UP000077013">
    <property type="component" value="Unassembled WGS sequence"/>
</dbReference>
<dbReference type="RefSeq" id="WP_068588449.1">
    <property type="nucleotide sequence ID" value="NZ_LRXL01000004.1"/>
</dbReference>
<dbReference type="NCBIfam" id="NF002527">
    <property type="entry name" value="PRK01966.1-3"/>
    <property type="match status" value="1"/>
</dbReference>
<evidence type="ECO:0000256" key="16">
    <source>
        <dbReference type="PROSITE-ProRule" id="PRU00409"/>
    </source>
</evidence>
<feature type="active site" evidence="14">
    <location>
        <position position="16"/>
    </location>
</feature>
<comment type="similarity">
    <text evidence="3 13">Belongs to the D-alanine--D-alanine ligase family.</text>
</comment>
<dbReference type="GO" id="GO:0005524">
    <property type="term" value="F:ATP binding"/>
    <property type="evidence" value="ECO:0007669"/>
    <property type="project" value="UniProtKB-UniRule"/>
</dbReference>
<comment type="cofactor">
    <cofactor evidence="15">
        <name>Mg(2+)</name>
        <dbReference type="ChEBI" id="CHEBI:18420"/>
    </cofactor>
    <cofactor evidence="15">
        <name>Mn(2+)</name>
        <dbReference type="ChEBI" id="CHEBI:29035"/>
    </cofactor>
    <text evidence="15">Binds 2 magnesium or manganese ions per subunit.</text>
</comment>
<evidence type="ECO:0000256" key="2">
    <source>
        <dbReference type="ARBA" id="ARBA00004496"/>
    </source>
</evidence>
<keyword evidence="6 13" id="KW-0436">Ligase</keyword>
<feature type="binding site" evidence="15">
    <location>
        <position position="288"/>
    </location>
    <ligand>
        <name>Mg(2+)</name>
        <dbReference type="ChEBI" id="CHEBI:18420"/>
        <label>1</label>
    </ligand>
</feature>
<dbReference type="NCBIfam" id="NF002378">
    <property type="entry name" value="PRK01372.1"/>
    <property type="match status" value="1"/>
</dbReference>
<evidence type="ECO:0000256" key="3">
    <source>
        <dbReference type="ARBA" id="ARBA00010871"/>
    </source>
</evidence>
<dbReference type="EMBL" id="LRXL01000004">
    <property type="protein sequence ID" value="OAB81696.1"/>
    <property type="molecule type" value="Genomic_DNA"/>
</dbReference>
<keyword evidence="19" id="KW-1185">Reference proteome</keyword>
<name>A0A167KBK9_9FLAO</name>
<dbReference type="Pfam" id="PF01820">
    <property type="entry name" value="Dala_Dala_lig_N"/>
    <property type="match status" value="1"/>
</dbReference>
<comment type="cofactor">
    <cofactor evidence="1">
        <name>Mn(2+)</name>
        <dbReference type="ChEBI" id="CHEBI:29035"/>
    </cofactor>
</comment>
<evidence type="ECO:0000256" key="10">
    <source>
        <dbReference type="ARBA" id="ARBA00022984"/>
    </source>
</evidence>
<dbReference type="EC" id="6.3.2.4" evidence="4 13"/>
<feature type="binding site" evidence="15">
    <location>
        <position position="290"/>
    </location>
    <ligand>
        <name>Mg(2+)</name>
        <dbReference type="ChEBI" id="CHEBI:18420"/>
        <label>2</label>
    </ligand>
</feature>
<dbReference type="GO" id="GO:0046872">
    <property type="term" value="F:metal ion binding"/>
    <property type="evidence" value="ECO:0007669"/>
    <property type="project" value="UniProtKB-KW"/>
</dbReference>
<comment type="pathway">
    <text evidence="13">Cell wall biogenesis; peptidoglycan biosynthesis.</text>
</comment>
<dbReference type="HAMAP" id="MF_00047">
    <property type="entry name" value="Dala_Dala_lig"/>
    <property type="match status" value="1"/>
</dbReference>
<dbReference type="InterPro" id="IPR011127">
    <property type="entry name" value="Dala_Dala_lig_N"/>
</dbReference>
<evidence type="ECO:0000313" key="18">
    <source>
        <dbReference type="EMBL" id="OAB81696.1"/>
    </source>
</evidence>
<feature type="domain" description="ATP-grasp" evidence="17">
    <location>
        <begin position="122"/>
        <end position="321"/>
    </location>
</feature>
<keyword evidence="8 16" id="KW-0067">ATP-binding</keyword>
<dbReference type="InterPro" id="IPR013815">
    <property type="entry name" value="ATP_grasp_subdomain_1"/>
</dbReference>
<dbReference type="UniPathway" id="UPA00219"/>
<sequence>MTKKNIAVAMGGYSSEFEISLQSGAVVCEALDKTKYNVFPIHILEEGWFFVAEDDSHHEINRSNFSFIWGDKTIVPDVVFNTIHGTPGEDGYLQAYLELLHIPQTSSGFYQAALSFNKRDCLSVLKNFGIKCANSYFVNQGNDIDASEIIKIVGLPCFVKPNRAGSSFGISKVYTIEELQPAIEKAFKEDSEILIETALVGTEVSVGAYSEHGKIHIFSPTEIVSENDFFDYEAKYLGKSEEITPARISEEITKKVQLEAERIYTLLNMSGVTRSEFIIQKGVPYFIETNTNPGLSKESIIPKQAREAGMTLTQFFSILIEEAVFKAKQP</sequence>
<dbReference type="Gene3D" id="3.30.470.20">
    <property type="entry name" value="ATP-grasp fold, B domain"/>
    <property type="match status" value="1"/>
</dbReference>
<evidence type="ECO:0000256" key="6">
    <source>
        <dbReference type="ARBA" id="ARBA00022598"/>
    </source>
</evidence>
<evidence type="ECO:0000256" key="5">
    <source>
        <dbReference type="ARBA" id="ARBA00022490"/>
    </source>
</evidence>
<dbReference type="InterPro" id="IPR005905">
    <property type="entry name" value="D_ala_D_ala"/>
</dbReference>
<evidence type="ECO:0000256" key="12">
    <source>
        <dbReference type="ARBA" id="ARBA00047614"/>
    </source>
</evidence>
<keyword evidence="11 13" id="KW-0961">Cell wall biogenesis/degradation</keyword>
<dbReference type="SUPFAM" id="SSF52440">
    <property type="entry name" value="PreATP-grasp domain"/>
    <property type="match status" value="1"/>
</dbReference>
<keyword evidence="15" id="KW-0479">Metal-binding</keyword>
<dbReference type="Gene3D" id="3.40.50.20">
    <property type="match status" value="1"/>
</dbReference>
<evidence type="ECO:0000256" key="13">
    <source>
        <dbReference type="HAMAP-Rule" id="MF_00047"/>
    </source>
</evidence>
<dbReference type="InterPro" id="IPR011761">
    <property type="entry name" value="ATP-grasp"/>
</dbReference>
<evidence type="ECO:0000256" key="1">
    <source>
        <dbReference type="ARBA" id="ARBA00001936"/>
    </source>
</evidence>
<keyword evidence="9 13" id="KW-0133">Cell shape</keyword>
<reference evidence="18 19" key="1">
    <citation type="submission" date="2016-02" db="EMBL/GenBank/DDBJ databases">
        <title>Ulvibacter sp. LPB0005, isolated from Thais luteostoma.</title>
        <authorList>
            <person name="Shin S.-K."/>
            <person name="Yi H."/>
        </authorList>
    </citation>
    <scope>NUCLEOTIDE SEQUENCE [LARGE SCALE GENOMIC DNA]</scope>
    <source>
        <strain evidence="18 19">LPB0005</strain>
    </source>
</reference>
<evidence type="ECO:0000256" key="7">
    <source>
        <dbReference type="ARBA" id="ARBA00022741"/>
    </source>
</evidence>
<dbReference type="GO" id="GO:0071555">
    <property type="term" value="P:cell wall organization"/>
    <property type="evidence" value="ECO:0007669"/>
    <property type="project" value="UniProtKB-KW"/>
</dbReference>
<dbReference type="PROSITE" id="PS50975">
    <property type="entry name" value="ATP_GRASP"/>
    <property type="match status" value="1"/>
</dbReference>
<dbReference type="PROSITE" id="PS00843">
    <property type="entry name" value="DALA_DALA_LIGASE_1"/>
    <property type="match status" value="1"/>
</dbReference>
<accession>A0A167KBK9</accession>
<comment type="function">
    <text evidence="13">Cell wall formation.</text>
</comment>
<comment type="subcellular location">
    <subcellularLocation>
        <location evidence="2 13">Cytoplasm</location>
    </subcellularLocation>
</comment>
<feature type="active site" evidence="14">
    <location>
        <position position="166"/>
    </location>
</feature>
<evidence type="ECO:0000256" key="14">
    <source>
        <dbReference type="PIRSR" id="PIRSR039102-1"/>
    </source>
</evidence>
<dbReference type="Pfam" id="PF07478">
    <property type="entry name" value="Dala_Dala_lig_C"/>
    <property type="match status" value="1"/>
</dbReference>
<dbReference type="InterPro" id="IPR016185">
    <property type="entry name" value="PreATP-grasp_dom_sf"/>
</dbReference>
<protein>
    <recommendedName>
        <fullName evidence="4 13">D-alanine--D-alanine ligase</fullName>
        <ecNumber evidence="4 13">6.3.2.4</ecNumber>
    </recommendedName>
    <alternativeName>
        <fullName evidence="13">D-Ala-D-Ala ligase</fullName>
    </alternativeName>
    <alternativeName>
        <fullName evidence="13">D-alanylalanine synthetase</fullName>
    </alternativeName>
</protein>
<dbReference type="STRING" id="1763537.ULVI_00790"/>
<proteinExistence type="inferred from homology"/>
<dbReference type="GO" id="GO:0008716">
    <property type="term" value="F:D-alanine-D-alanine ligase activity"/>
    <property type="evidence" value="ECO:0007669"/>
    <property type="project" value="UniProtKB-UniRule"/>
</dbReference>
<evidence type="ECO:0000256" key="4">
    <source>
        <dbReference type="ARBA" id="ARBA00012216"/>
    </source>
</evidence>
<evidence type="ECO:0000259" key="17">
    <source>
        <dbReference type="PROSITE" id="PS50975"/>
    </source>
</evidence>
<dbReference type="AlphaFoldDB" id="A0A167KBK9"/>
<evidence type="ECO:0000256" key="9">
    <source>
        <dbReference type="ARBA" id="ARBA00022960"/>
    </source>
</evidence>
<evidence type="ECO:0000256" key="8">
    <source>
        <dbReference type="ARBA" id="ARBA00022840"/>
    </source>
</evidence>
<dbReference type="OrthoDB" id="9813261at2"/>
<dbReference type="NCBIfam" id="TIGR01205">
    <property type="entry name" value="D_ala_D_alaTIGR"/>
    <property type="match status" value="1"/>
</dbReference>
<dbReference type="Gene3D" id="3.30.1490.20">
    <property type="entry name" value="ATP-grasp fold, A domain"/>
    <property type="match status" value="1"/>
</dbReference>
<evidence type="ECO:0000256" key="11">
    <source>
        <dbReference type="ARBA" id="ARBA00023316"/>
    </source>
</evidence>
<dbReference type="InterPro" id="IPR011095">
    <property type="entry name" value="Dala_Dala_lig_C"/>
</dbReference>
<dbReference type="GO" id="GO:0008360">
    <property type="term" value="P:regulation of cell shape"/>
    <property type="evidence" value="ECO:0007669"/>
    <property type="project" value="UniProtKB-KW"/>
</dbReference>
<dbReference type="PANTHER" id="PTHR23132:SF23">
    <property type="entry name" value="D-ALANINE--D-ALANINE LIGASE B"/>
    <property type="match status" value="1"/>
</dbReference>
<keyword evidence="15" id="KW-0460">Magnesium</keyword>
<keyword evidence="10 13" id="KW-0573">Peptidoglycan synthesis</keyword>